<dbReference type="Proteomes" id="UP000253562">
    <property type="component" value="Unassembled WGS sequence"/>
</dbReference>
<feature type="region of interest" description="Disordered" evidence="1">
    <location>
        <begin position="141"/>
        <end position="167"/>
    </location>
</feature>
<evidence type="ECO:0000313" key="4">
    <source>
        <dbReference type="Proteomes" id="UP000253562"/>
    </source>
</evidence>
<dbReference type="InterPro" id="IPR050261">
    <property type="entry name" value="FrsA_esterase"/>
</dbReference>
<dbReference type="RefSeq" id="WP_114367363.1">
    <property type="nucleotide sequence ID" value="NZ_QPEX01000010.1"/>
</dbReference>
<accession>A0A368KXC1</accession>
<gene>
    <name evidence="3" type="ORF">DTL42_03900</name>
</gene>
<comment type="caution">
    <text evidence="3">The sequence shown here is derived from an EMBL/GenBank/DDBJ whole genome shotgun (WGS) entry which is preliminary data.</text>
</comment>
<evidence type="ECO:0000259" key="2">
    <source>
        <dbReference type="Pfam" id="PF01738"/>
    </source>
</evidence>
<dbReference type="Pfam" id="PF01738">
    <property type="entry name" value="DLH"/>
    <property type="match status" value="1"/>
</dbReference>
<evidence type="ECO:0000256" key="1">
    <source>
        <dbReference type="SAM" id="MobiDB-lite"/>
    </source>
</evidence>
<sequence>MHATDLLRRIIRDTSLLFGCWLLISSSVFAEDVIQRSANLPKTQPWDLAKLSVAPKFTWIDQKSPVRSLTYVGENYQGHPTSVFAYYATPGSIMGDESLDKDLPAVVLIHGGGGTAFREWAELWAKRGYAAIAMDLAGARPIEGQNPHDHKNRTRLPDGGPNQTDQEKFQAIDQPVTEQWQYHAVANAILAHSLILSFPEVDAERSAVTGISWGGYLTCIVAGVDTRFDAAVPVYGCGYLLDNSVWLIQFAAMSPEQRKRWQTLWEPSQYLPAVEMPILMVNGTNDFAYPLDSYMKSYHAVPVAADKQLAITVKMPHGHTVGWAPPVIGRFIDQHLRKSETLPKLALPIVNGENVQLEIIAGKPTQAAIHWTADAKPVNQHEWQSREATLHAGKVIAPKPPEDAKIWFMTVTTEDGSTISSEIVLADSANN</sequence>
<evidence type="ECO:0000313" key="3">
    <source>
        <dbReference type="EMBL" id="RCS54297.1"/>
    </source>
</evidence>
<proteinExistence type="predicted"/>
<dbReference type="GO" id="GO:0016787">
    <property type="term" value="F:hydrolase activity"/>
    <property type="evidence" value="ECO:0007669"/>
    <property type="project" value="InterPro"/>
</dbReference>
<feature type="domain" description="Dienelactone hydrolase" evidence="2">
    <location>
        <begin position="102"/>
        <end position="294"/>
    </location>
</feature>
<name>A0A368KXC1_9BACT</name>
<dbReference type="PANTHER" id="PTHR22946:SF0">
    <property type="entry name" value="DIENELACTONE HYDROLASE DOMAIN-CONTAINING PROTEIN"/>
    <property type="match status" value="1"/>
</dbReference>
<organism evidence="3 4">
    <name type="scientific">Bremerella cremea</name>
    <dbReference type="NCBI Taxonomy" id="1031537"/>
    <lineage>
        <taxon>Bacteria</taxon>
        <taxon>Pseudomonadati</taxon>
        <taxon>Planctomycetota</taxon>
        <taxon>Planctomycetia</taxon>
        <taxon>Pirellulales</taxon>
        <taxon>Pirellulaceae</taxon>
        <taxon>Bremerella</taxon>
    </lineage>
</organism>
<reference evidence="3 4" key="1">
    <citation type="submission" date="2018-07" db="EMBL/GenBank/DDBJ databases">
        <title>Comparative genomes isolates from brazilian mangrove.</title>
        <authorList>
            <person name="De Araujo J.E."/>
            <person name="Taketani R.G."/>
            <person name="Silva M.C.P."/>
            <person name="Lourenco M.V."/>
            <person name="Oliveira V.M."/>
            <person name="Andreote F.D."/>
        </authorList>
    </citation>
    <scope>NUCLEOTIDE SEQUENCE [LARGE SCALE GENOMIC DNA]</scope>
    <source>
        <strain evidence="3 4">HEX PRIS-MGV</strain>
    </source>
</reference>
<dbReference type="SUPFAM" id="SSF53474">
    <property type="entry name" value="alpha/beta-Hydrolases"/>
    <property type="match status" value="1"/>
</dbReference>
<dbReference type="InterPro" id="IPR029058">
    <property type="entry name" value="AB_hydrolase_fold"/>
</dbReference>
<dbReference type="AlphaFoldDB" id="A0A368KXC1"/>
<dbReference type="PANTHER" id="PTHR22946">
    <property type="entry name" value="DIENELACTONE HYDROLASE DOMAIN-CONTAINING PROTEIN-RELATED"/>
    <property type="match status" value="1"/>
</dbReference>
<dbReference type="Gene3D" id="3.40.50.1820">
    <property type="entry name" value="alpha/beta hydrolase"/>
    <property type="match status" value="1"/>
</dbReference>
<protein>
    <submittedName>
        <fullName evidence="3">Acylamino acid-releasing protein</fullName>
    </submittedName>
</protein>
<dbReference type="EMBL" id="QPEX01000010">
    <property type="protein sequence ID" value="RCS54297.1"/>
    <property type="molecule type" value="Genomic_DNA"/>
</dbReference>
<dbReference type="InterPro" id="IPR002925">
    <property type="entry name" value="Dienelactn_hydro"/>
</dbReference>
<dbReference type="OrthoDB" id="9765647at2"/>